<dbReference type="HOGENOM" id="CLU_651634_0_0_3"/>
<dbReference type="AlphaFoldDB" id="K9W6H7"/>
<organism evidence="4 5">
    <name type="scientific">Crinalium epipsammum PCC 9333</name>
    <dbReference type="NCBI Taxonomy" id="1173022"/>
    <lineage>
        <taxon>Bacteria</taxon>
        <taxon>Bacillati</taxon>
        <taxon>Cyanobacteriota</taxon>
        <taxon>Cyanophyceae</taxon>
        <taxon>Gomontiellales</taxon>
        <taxon>Gomontiellaceae</taxon>
        <taxon>Crinalium</taxon>
    </lineage>
</organism>
<evidence type="ECO:0000256" key="3">
    <source>
        <dbReference type="SAM" id="Phobius"/>
    </source>
</evidence>
<gene>
    <name evidence="4" type="ORF">Cri9333_4257</name>
</gene>
<evidence type="ECO:0000313" key="5">
    <source>
        <dbReference type="Proteomes" id="UP000010472"/>
    </source>
</evidence>
<dbReference type="eggNOG" id="COG0438">
    <property type="taxonomic scope" value="Bacteria"/>
</dbReference>
<feature type="transmembrane region" description="Helical" evidence="3">
    <location>
        <begin position="350"/>
        <end position="371"/>
    </location>
</feature>
<dbReference type="GO" id="GO:0005975">
    <property type="term" value="P:carbohydrate metabolic process"/>
    <property type="evidence" value="ECO:0007669"/>
    <property type="project" value="InterPro"/>
</dbReference>
<evidence type="ECO:0000256" key="2">
    <source>
        <dbReference type="ARBA" id="ARBA00022679"/>
    </source>
</evidence>
<evidence type="ECO:0000313" key="4">
    <source>
        <dbReference type="EMBL" id="AFZ15045.1"/>
    </source>
</evidence>
<reference evidence="4 5" key="1">
    <citation type="submission" date="2012-06" db="EMBL/GenBank/DDBJ databases">
        <title>Finished chromosome of genome of Crinalium epipsammum PCC 9333.</title>
        <authorList>
            <consortium name="US DOE Joint Genome Institute"/>
            <person name="Gugger M."/>
            <person name="Coursin T."/>
            <person name="Rippka R."/>
            <person name="Tandeau De Marsac N."/>
            <person name="Huntemann M."/>
            <person name="Wei C.-L."/>
            <person name="Han J."/>
            <person name="Detter J.C."/>
            <person name="Han C."/>
            <person name="Tapia R."/>
            <person name="Davenport K."/>
            <person name="Daligault H."/>
            <person name="Erkkila T."/>
            <person name="Gu W."/>
            <person name="Munk A.C.C."/>
            <person name="Teshima H."/>
            <person name="Xu Y."/>
            <person name="Chain P."/>
            <person name="Chen A."/>
            <person name="Krypides N."/>
            <person name="Mavromatis K."/>
            <person name="Markowitz V."/>
            <person name="Szeto E."/>
            <person name="Ivanova N."/>
            <person name="Mikhailova N."/>
            <person name="Ovchinnikova G."/>
            <person name="Pagani I."/>
            <person name="Pati A."/>
            <person name="Goodwin L."/>
            <person name="Peters L."/>
            <person name="Pitluck S."/>
            <person name="Woyke T."/>
            <person name="Kerfeld C."/>
        </authorList>
    </citation>
    <scope>NUCLEOTIDE SEQUENCE [LARGE SCALE GENOMIC DNA]</scope>
    <source>
        <strain evidence="4 5">PCC 9333</strain>
    </source>
</reference>
<keyword evidence="3" id="KW-1133">Transmembrane helix</keyword>
<evidence type="ECO:0008006" key="6">
    <source>
        <dbReference type="Google" id="ProtNLM"/>
    </source>
</evidence>
<keyword evidence="1" id="KW-0328">Glycosyltransferase</keyword>
<keyword evidence="3" id="KW-0812">Transmembrane</keyword>
<dbReference type="Pfam" id="PF01531">
    <property type="entry name" value="Glyco_transf_11"/>
    <property type="match status" value="1"/>
</dbReference>
<dbReference type="GO" id="GO:0008107">
    <property type="term" value="F:galactoside 2-alpha-L-fucosyltransferase activity"/>
    <property type="evidence" value="ECO:0007669"/>
    <property type="project" value="InterPro"/>
</dbReference>
<dbReference type="Gene3D" id="3.40.50.11350">
    <property type="match status" value="1"/>
</dbReference>
<dbReference type="KEGG" id="cep:Cri9333_4257"/>
<keyword evidence="2" id="KW-0808">Transferase</keyword>
<keyword evidence="3" id="KW-0472">Membrane</keyword>
<sequence>MENSKYSTKSETERVFNVFDTFQKDAANTFSTSIDGTATSIEPVLTMSCLGQLGRFGNQLFQYAFLRICAEKSGSRVECPYWIGQTLFGHQHAPISQRLPPAIEHLDEGENLFDIIPEFIPYLEKIADAKSYRVGSEALESGLANVDIWGFFQFHTRLFAPDKEYFRSLFQPVKELKSPLEDALNILRSQGKTIVGIHLRRGDYITEPQLGFTLAFPANWYCEWLNGIWDELDNPVLFLCSDDLDSILPEFKKFSPVTWKDLEVNLPESMQNLNIEFYIDFFILSNCDIVCNSNSNFSFVASMLNERGKLFVRPYWNFSTKFQIFDPWNSEPLLWIGDKKTKFFKTFFEILYVTYVTQGIIAMFKCIFIYLPKGRLKGWGIRAYLAYKIQGVIGVLKSFLYTLGWRFIWKEQGSRYE</sequence>
<dbReference type="RefSeq" id="WP_015205139.1">
    <property type="nucleotide sequence ID" value="NC_019753.1"/>
</dbReference>
<feature type="transmembrane region" description="Helical" evidence="3">
    <location>
        <begin position="391"/>
        <end position="409"/>
    </location>
</feature>
<dbReference type="PATRIC" id="fig|1173022.3.peg.4599"/>
<dbReference type="InterPro" id="IPR002516">
    <property type="entry name" value="Glyco_trans_11"/>
</dbReference>
<dbReference type="GO" id="GO:0016020">
    <property type="term" value="C:membrane"/>
    <property type="evidence" value="ECO:0007669"/>
    <property type="project" value="InterPro"/>
</dbReference>
<dbReference type="STRING" id="1173022.Cri9333_4257"/>
<dbReference type="EMBL" id="CP003620">
    <property type="protein sequence ID" value="AFZ15045.1"/>
    <property type="molecule type" value="Genomic_DNA"/>
</dbReference>
<proteinExistence type="predicted"/>
<evidence type="ECO:0000256" key="1">
    <source>
        <dbReference type="ARBA" id="ARBA00022676"/>
    </source>
</evidence>
<dbReference type="PANTHER" id="PTHR11927:SF9">
    <property type="entry name" value="L-FUCOSYLTRANSFERASE"/>
    <property type="match status" value="1"/>
</dbReference>
<accession>K9W6H7</accession>
<name>K9W6H7_9CYAN</name>
<protein>
    <recommendedName>
        <fullName evidence="6">Alpha-1,2-fucosyltransferase</fullName>
    </recommendedName>
</protein>
<dbReference type="CDD" id="cd11301">
    <property type="entry name" value="Fut1_Fut2_like"/>
    <property type="match status" value="1"/>
</dbReference>
<dbReference type="Proteomes" id="UP000010472">
    <property type="component" value="Chromosome"/>
</dbReference>
<keyword evidence="5" id="KW-1185">Reference proteome</keyword>
<dbReference type="PANTHER" id="PTHR11927">
    <property type="entry name" value="GALACTOSIDE 2-L-FUCOSYLTRANSFERASE"/>
    <property type="match status" value="1"/>
</dbReference>
<dbReference type="OrthoDB" id="9794601at2"/>